<dbReference type="PIRSF" id="PIRSF002741">
    <property type="entry name" value="MppA"/>
    <property type="match status" value="1"/>
</dbReference>
<dbReference type="PANTHER" id="PTHR30290">
    <property type="entry name" value="PERIPLASMIC BINDING COMPONENT OF ABC TRANSPORTER"/>
    <property type="match status" value="1"/>
</dbReference>
<dbReference type="Proteomes" id="UP001258945">
    <property type="component" value="Unassembled WGS sequence"/>
</dbReference>
<keyword evidence="8" id="KW-1185">Reference proteome</keyword>
<evidence type="ECO:0000313" key="8">
    <source>
        <dbReference type="Proteomes" id="UP001258945"/>
    </source>
</evidence>
<dbReference type="EMBL" id="JAVVDO010000046">
    <property type="protein sequence ID" value="MDT8333198.1"/>
    <property type="molecule type" value="Genomic_DNA"/>
</dbReference>
<reference evidence="7 8" key="1">
    <citation type="journal article" date="2019" name="Microb. Pathog.">
        <title>Comparison of VITEK 2, MALDI-TOF MS, 16S rRNA gene sequencing, and whole-genome sequencing for identification of Roseomonas mucosa.</title>
        <authorList>
            <person name="Rudolph W.W."/>
            <person name="Gunzer F."/>
            <person name="Trauth M."/>
            <person name="Bunk B."/>
            <person name="Bigge R."/>
            <person name="Schrottner P."/>
        </authorList>
    </citation>
    <scope>NUCLEOTIDE SEQUENCE [LARGE SCALE GENOMIC DNA]</scope>
    <source>
        <strain evidence="7 8">DSM 103800</strain>
    </source>
</reference>
<sequence>MRTSPLLAALAAAALAIVPTAARAQAPLRASLNADIRSTQPGGNRDFNTDSVILHVVEGLVALNEQAAPVPLLAEKMELSGDGRTYTFTLRQGVTFHNGAPLTSAEVLWSLRRYMDPATNWRCLPDLNGRSGLARIVDMAAPDARTVTITLEKPAALFLSTIARPDCGGTGILHPSSVGADGAWVKPVGTGPYSLGEWRRGQYVELERFEGYAALPGERDGFVGGKRALVPRIRFVTIPDSSAAKAALLAGNVDVMTDVPGPELPDLRANPAVRVLAAPSMGVTALLMQTRDPVLKDERIRRALALALDIPELVASIVGDDAPENPSPLPSASPFRGEAQAHRPARDLALAKRLLAEAGYRGQPIRMVTNRRYPNVYDASVAAQAMAADAGIRIELEVLDWATQLDRYTRGDYQAMAFLYSPRLDPSLSYEMIAGPKDTQPRKVWDDPQALDLIQRSMSVTDQAERQRIFNQLYGMFMRQVPMIVLYNQPDYVAVRQGVEGVRPWASGQTRLWGVTRG</sequence>
<evidence type="ECO:0000256" key="4">
    <source>
        <dbReference type="SAM" id="MobiDB-lite"/>
    </source>
</evidence>
<proteinExistence type="inferred from homology"/>
<evidence type="ECO:0000256" key="5">
    <source>
        <dbReference type="SAM" id="SignalP"/>
    </source>
</evidence>
<evidence type="ECO:0000256" key="1">
    <source>
        <dbReference type="ARBA" id="ARBA00004418"/>
    </source>
</evidence>
<comment type="similarity">
    <text evidence="2">Belongs to the bacterial solute-binding protein 5 family.</text>
</comment>
<name>A0ABU3ML20_9PROT</name>
<organism evidence="7 8">
    <name type="scientific">Roseomonas gilardii</name>
    <dbReference type="NCBI Taxonomy" id="257708"/>
    <lineage>
        <taxon>Bacteria</taxon>
        <taxon>Pseudomonadati</taxon>
        <taxon>Pseudomonadota</taxon>
        <taxon>Alphaproteobacteria</taxon>
        <taxon>Acetobacterales</taxon>
        <taxon>Roseomonadaceae</taxon>
        <taxon>Roseomonas</taxon>
    </lineage>
</organism>
<dbReference type="PANTHER" id="PTHR30290:SF38">
    <property type="entry name" value="D,D-DIPEPTIDE-BINDING PERIPLASMIC PROTEIN DDPA-RELATED"/>
    <property type="match status" value="1"/>
</dbReference>
<dbReference type="InterPro" id="IPR030678">
    <property type="entry name" value="Peptide/Ni-bd"/>
</dbReference>
<evidence type="ECO:0000256" key="2">
    <source>
        <dbReference type="ARBA" id="ARBA00005695"/>
    </source>
</evidence>
<feature type="chain" id="PRO_5046944099" evidence="5">
    <location>
        <begin position="25"/>
        <end position="518"/>
    </location>
</feature>
<evidence type="ECO:0000313" key="7">
    <source>
        <dbReference type="EMBL" id="MDT8333198.1"/>
    </source>
</evidence>
<dbReference type="InterPro" id="IPR000914">
    <property type="entry name" value="SBP_5_dom"/>
</dbReference>
<comment type="subcellular location">
    <subcellularLocation>
        <location evidence="1">Periplasm</location>
    </subcellularLocation>
</comment>
<comment type="caution">
    <text evidence="7">The sequence shown here is derived from an EMBL/GenBank/DDBJ whole genome shotgun (WGS) entry which is preliminary data.</text>
</comment>
<protein>
    <submittedName>
        <fullName evidence="7">ABC transporter substrate-binding protein</fullName>
    </submittedName>
</protein>
<accession>A0ABU3ML20</accession>
<dbReference type="Gene3D" id="3.10.105.10">
    <property type="entry name" value="Dipeptide-binding Protein, Domain 3"/>
    <property type="match status" value="1"/>
</dbReference>
<dbReference type="RefSeq" id="WP_314284423.1">
    <property type="nucleotide sequence ID" value="NZ_JAVVDO010000046.1"/>
</dbReference>
<feature type="signal peptide" evidence="5">
    <location>
        <begin position="1"/>
        <end position="24"/>
    </location>
</feature>
<gene>
    <name evidence="7" type="ORF">RQ831_19275</name>
</gene>
<dbReference type="SUPFAM" id="SSF53850">
    <property type="entry name" value="Periplasmic binding protein-like II"/>
    <property type="match status" value="1"/>
</dbReference>
<feature type="region of interest" description="Disordered" evidence="4">
    <location>
        <begin position="319"/>
        <end position="340"/>
    </location>
</feature>
<dbReference type="Gene3D" id="3.40.190.10">
    <property type="entry name" value="Periplasmic binding protein-like II"/>
    <property type="match status" value="1"/>
</dbReference>
<evidence type="ECO:0000259" key="6">
    <source>
        <dbReference type="Pfam" id="PF00496"/>
    </source>
</evidence>
<keyword evidence="3 5" id="KW-0732">Signal</keyword>
<dbReference type="Pfam" id="PF00496">
    <property type="entry name" value="SBP_bac_5"/>
    <property type="match status" value="1"/>
</dbReference>
<feature type="domain" description="Solute-binding protein family 5" evidence="6">
    <location>
        <begin position="69"/>
        <end position="433"/>
    </location>
</feature>
<evidence type="ECO:0000256" key="3">
    <source>
        <dbReference type="ARBA" id="ARBA00022729"/>
    </source>
</evidence>
<dbReference type="InterPro" id="IPR039424">
    <property type="entry name" value="SBP_5"/>
</dbReference>
<dbReference type="Gene3D" id="3.90.76.10">
    <property type="entry name" value="Dipeptide-binding Protein, Domain 1"/>
    <property type="match status" value="1"/>
</dbReference>